<protein>
    <submittedName>
        <fullName evidence="2">Uncharacterized protein</fullName>
    </submittedName>
</protein>
<organism evidence="2">
    <name type="scientific">Hexamita inflata</name>
    <dbReference type="NCBI Taxonomy" id="28002"/>
    <lineage>
        <taxon>Eukaryota</taxon>
        <taxon>Metamonada</taxon>
        <taxon>Diplomonadida</taxon>
        <taxon>Hexamitidae</taxon>
        <taxon>Hexamitinae</taxon>
        <taxon>Hexamita</taxon>
    </lineage>
</organism>
<name>A0AA86PU45_9EUKA</name>
<feature type="transmembrane region" description="Helical" evidence="1">
    <location>
        <begin position="516"/>
        <end position="539"/>
    </location>
</feature>
<sequence length="547" mass="61183">MLPLCFFQRIVISSQALDLIPCFSPDSYIIGDLQQLTLTAVLIPHPNANAFCQPADGYSSNITLNFYSAISYNSQTLISMNSPTFIYNKATTNRVIFPIDSATLLYKILALNAISYTAQLASTQTSGVFQTPQFTQTNSTSCWDQFNLVLNAQKGAEFISVEGTPNFCSFPQTATDFKVFVVVGTVKIEIKPKAAPGPEEYYSLAYGDYVGYHHLSTKKFHQLCADSDTVEDCYKVVRNFSSYAGQRVYLQLQFTYLGLSQIIRADVTMFTTPTTAACKTNMGTITNVLNYKNFAFKYDKLTVGGPCSADADKVLLDIVIFADTKQINMHKQITLDQLILNDFQVFETEDDFEDQLLLASISYQLQFVYFKGNDIQASQIFQNSAYQSCVKVKNLYTSTSSIVFEFAPISKQSCRKDSPNIPTEIRFIVNENGLDVVYGIFKTIATLPFAKNMSNIEFTCDDDIGDATLSIKGTCTDRFNKFKKAVEQQKSVAFTFGIPNKFDYSNYAYSEDFNNVYYSVAGFCGGILLIGVVFLGILIQRSRRKDD</sequence>
<gene>
    <name evidence="2" type="ORF">HINF_LOCUS29125</name>
    <name evidence="3" type="ORF">HINF_LOCUS30314</name>
</gene>
<dbReference type="AlphaFoldDB" id="A0AA86PU45"/>
<dbReference type="EMBL" id="CAXDID020000099">
    <property type="protein sequence ID" value="CAL6025476.1"/>
    <property type="molecule type" value="Genomic_DNA"/>
</dbReference>
<proteinExistence type="predicted"/>
<reference evidence="3 4" key="2">
    <citation type="submission" date="2024-07" db="EMBL/GenBank/DDBJ databases">
        <authorList>
            <person name="Akdeniz Z."/>
        </authorList>
    </citation>
    <scope>NUCLEOTIDE SEQUENCE [LARGE SCALE GENOMIC DNA]</scope>
</reference>
<evidence type="ECO:0000313" key="2">
    <source>
        <dbReference type="EMBL" id="CAI9941480.1"/>
    </source>
</evidence>
<keyword evidence="4" id="KW-1185">Reference proteome</keyword>
<comment type="caution">
    <text evidence="2">The sequence shown here is derived from an EMBL/GenBank/DDBJ whole genome shotgun (WGS) entry which is preliminary data.</text>
</comment>
<reference evidence="2" key="1">
    <citation type="submission" date="2023-06" db="EMBL/GenBank/DDBJ databases">
        <authorList>
            <person name="Kurt Z."/>
        </authorList>
    </citation>
    <scope>NUCLEOTIDE SEQUENCE</scope>
</reference>
<dbReference type="Proteomes" id="UP001642409">
    <property type="component" value="Unassembled WGS sequence"/>
</dbReference>
<evidence type="ECO:0000313" key="3">
    <source>
        <dbReference type="EMBL" id="CAL6025476.1"/>
    </source>
</evidence>
<keyword evidence="1" id="KW-1133">Transmembrane helix</keyword>
<keyword evidence="1" id="KW-0812">Transmembrane</keyword>
<evidence type="ECO:0000313" key="4">
    <source>
        <dbReference type="Proteomes" id="UP001642409"/>
    </source>
</evidence>
<evidence type="ECO:0000256" key="1">
    <source>
        <dbReference type="SAM" id="Phobius"/>
    </source>
</evidence>
<dbReference type="EMBL" id="CATOUU010000694">
    <property type="protein sequence ID" value="CAI9941480.1"/>
    <property type="molecule type" value="Genomic_DNA"/>
</dbReference>
<keyword evidence="1" id="KW-0472">Membrane</keyword>
<accession>A0AA86PU45</accession>